<dbReference type="Gramene" id="VVA30453">
    <property type="protein sequence ID" value="VVA30453"/>
    <property type="gene ID" value="Prudul26B001791"/>
</dbReference>
<evidence type="ECO:0000259" key="6">
    <source>
        <dbReference type="Pfam" id="PF12931"/>
    </source>
</evidence>
<dbReference type="InterPro" id="IPR024298">
    <property type="entry name" value="Sec16_Sec23-bd"/>
</dbReference>
<dbReference type="PANTHER" id="PTHR13402:SF6">
    <property type="entry name" value="SECRETORY 16, ISOFORM I"/>
    <property type="match status" value="1"/>
</dbReference>
<dbReference type="GO" id="GO:0012507">
    <property type="term" value="C:ER to Golgi transport vesicle membrane"/>
    <property type="evidence" value="ECO:0007669"/>
    <property type="project" value="TreeGrafter"/>
</dbReference>
<gene>
    <name evidence="7" type="ORF">ALMOND_2B001791</name>
</gene>
<dbReference type="GO" id="GO:0070971">
    <property type="term" value="C:endoplasmic reticulum exit site"/>
    <property type="evidence" value="ECO:0007669"/>
    <property type="project" value="TreeGrafter"/>
</dbReference>
<dbReference type="AlphaFoldDB" id="A0A5E4FSK4"/>
<keyword evidence="5" id="KW-0931">ER-Golgi transport</keyword>
<sequence length="237" mass="26629">MAEILIGSDLLIITCPARSRTNLSPPMLCLRLRCSDPEQFAKKILNTEQFTPTAKHCEWNFGANKMLDDWEENLAVITANRTKDDELVIIHLADCLWKDRSEITAAHICYLVAEANFESYSDSTRLCLIGADHWKSPRTYASPEAIQCESGLQVTSYCKTILKSLKTGRAPEVEAQLVLSLEERIKTHQQVKTVGLVLRPRPGKQDDHFGGHFPGTHNSRRPGMLHFPCNQTLASNV</sequence>
<dbReference type="GO" id="GO:0016192">
    <property type="term" value="P:vesicle-mediated transport"/>
    <property type="evidence" value="ECO:0007669"/>
    <property type="project" value="UniProtKB-KW"/>
</dbReference>
<keyword evidence="3" id="KW-0813">Transport</keyword>
<comment type="similarity">
    <text evidence="2">Belongs to the SEC16 family.</text>
</comment>
<proteinExistence type="inferred from homology"/>
<feature type="domain" description="Sec16 Sec23-binding" evidence="6">
    <location>
        <begin position="63"/>
        <end position="147"/>
    </location>
</feature>
<evidence type="ECO:0000256" key="3">
    <source>
        <dbReference type="ARBA" id="ARBA00022448"/>
    </source>
</evidence>
<keyword evidence="4" id="KW-0256">Endoplasmic reticulum</keyword>
<accession>A0A5E4FSK4</accession>
<evidence type="ECO:0000256" key="5">
    <source>
        <dbReference type="ARBA" id="ARBA00022892"/>
    </source>
</evidence>
<name>A0A5E4FSK4_PRUDU</name>
<dbReference type="GO" id="GO:0007030">
    <property type="term" value="P:Golgi organization"/>
    <property type="evidence" value="ECO:0007669"/>
    <property type="project" value="TreeGrafter"/>
</dbReference>
<protein>
    <submittedName>
        <fullName evidence="7">PREDICTED: transport protein</fullName>
    </submittedName>
</protein>
<evidence type="ECO:0000256" key="2">
    <source>
        <dbReference type="ARBA" id="ARBA00005927"/>
    </source>
</evidence>
<dbReference type="InParanoid" id="A0A5E4FSK4"/>
<dbReference type="Pfam" id="PF12931">
    <property type="entry name" value="TPR_Sec16"/>
    <property type="match status" value="1"/>
</dbReference>
<dbReference type="Proteomes" id="UP000327085">
    <property type="component" value="Chromosome 5"/>
</dbReference>
<dbReference type="EMBL" id="CABIKO010000191">
    <property type="protein sequence ID" value="VVA30453.1"/>
    <property type="molecule type" value="Genomic_DNA"/>
</dbReference>
<dbReference type="PANTHER" id="PTHR13402">
    <property type="entry name" value="RGPR-RELATED"/>
    <property type="match status" value="1"/>
</dbReference>
<reference evidence="8" key="1">
    <citation type="journal article" date="2020" name="Plant J.">
        <title>Transposons played a major role in the diversification between the closely related almond and peach genomes: results from the almond genome sequence.</title>
        <authorList>
            <person name="Alioto T."/>
            <person name="Alexiou K.G."/>
            <person name="Bardil A."/>
            <person name="Barteri F."/>
            <person name="Castanera R."/>
            <person name="Cruz F."/>
            <person name="Dhingra A."/>
            <person name="Duval H."/>
            <person name="Fernandez I Marti A."/>
            <person name="Frias L."/>
            <person name="Galan B."/>
            <person name="Garcia J.L."/>
            <person name="Howad W."/>
            <person name="Gomez-Garrido J."/>
            <person name="Gut M."/>
            <person name="Julca I."/>
            <person name="Morata J."/>
            <person name="Puigdomenech P."/>
            <person name="Ribeca P."/>
            <person name="Rubio Cabetas M.J."/>
            <person name="Vlasova A."/>
            <person name="Wirthensohn M."/>
            <person name="Garcia-Mas J."/>
            <person name="Gabaldon T."/>
            <person name="Casacuberta J.M."/>
            <person name="Arus P."/>
        </authorList>
    </citation>
    <scope>NUCLEOTIDE SEQUENCE [LARGE SCALE GENOMIC DNA]</scope>
    <source>
        <strain evidence="8">cv. Texas</strain>
    </source>
</reference>
<organism evidence="7 8">
    <name type="scientific">Prunus dulcis</name>
    <name type="common">Almond</name>
    <name type="synonym">Amygdalus dulcis</name>
    <dbReference type="NCBI Taxonomy" id="3755"/>
    <lineage>
        <taxon>Eukaryota</taxon>
        <taxon>Viridiplantae</taxon>
        <taxon>Streptophyta</taxon>
        <taxon>Embryophyta</taxon>
        <taxon>Tracheophyta</taxon>
        <taxon>Spermatophyta</taxon>
        <taxon>Magnoliopsida</taxon>
        <taxon>eudicotyledons</taxon>
        <taxon>Gunneridae</taxon>
        <taxon>Pentapetalae</taxon>
        <taxon>rosids</taxon>
        <taxon>fabids</taxon>
        <taxon>Rosales</taxon>
        <taxon>Rosaceae</taxon>
        <taxon>Amygdaloideae</taxon>
        <taxon>Amygdaleae</taxon>
        <taxon>Prunus</taxon>
    </lineage>
</organism>
<evidence type="ECO:0000256" key="1">
    <source>
        <dbReference type="ARBA" id="ARBA00004240"/>
    </source>
</evidence>
<evidence type="ECO:0000256" key="4">
    <source>
        <dbReference type="ARBA" id="ARBA00022824"/>
    </source>
</evidence>
<evidence type="ECO:0000313" key="7">
    <source>
        <dbReference type="EMBL" id="VVA30453.1"/>
    </source>
</evidence>
<comment type="subcellular location">
    <subcellularLocation>
        <location evidence="1">Endoplasmic reticulum</location>
    </subcellularLocation>
</comment>
<dbReference type="GO" id="GO:0070973">
    <property type="term" value="P:protein localization to endoplasmic reticulum exit site"/>
    <property type="evidence" value="ECO:0007669"/>
    <property type="project" value="TreeGrafter"/>
</dbReference>
<evidence type="ECO:0000313" key="8">
    <source>
        <dbReference type="Proteomes" id="UP000327085"/>
    </source>
</evidence>